<evidence type="ECO:0000313" key="2">
    <source>
        <dbReference type="EMBL" id="KFH45919.1"/>
    </source>
</evidence>
<dbReference type="EMBL" id="JPKY01000025">
    <property type="protein sequence ID" value="KFH45919.1"/>
    <property type="molecule type" value="Genomic_DNA"/>
</dbReference>
<feature type="compositionally biased region" description="Basic and acidic residues" evidence="1">
    <location>
        <begin position="381"/>
        <end position="397"/>
    </location>
</feature>
<feature type="compositionally biased region" description="Basic and acidic residues" evidence="1">
    <location>
        <begin position="859"/>
        <end position="879"/>
    </location>
</feature>
<dbReference type="AlphaFoldDB" id="A0A086T987"/>
<sequence>MTVATTQSTPAVPPRPSRNSDKETSSSGPVPKIPPRPSRRPERSLSPNADRFAPSPLNEAILAKPLSKTGHLSPHRASFEQAEEPAGRPGSVPMPSVGEEGMEYSAVFDEIAKENNDEEDRAASPVAPPEQTRTVAHDLKLHAPKPSLPADSAKQRVMAVTRTDSDKAASYGIGRPSLEGRTVSFDGAKKRSSTSFSASSDHGLPIDDEAGIPEIGQRVPMNPDLGDVQAPSPGPSEASDRHHTRKHSSRSHLPGSYGLHGHGVLPQDKLEREYYKKHPELLKREENTPIHDRQNDYALSSTELNRLVRDTRNRGAGQGTSPEYRGTPTDEVAFQASEEYARMSSPRPGSAAKKEGHRRSSSLAKVMSKASEVSTPEPEEGVIHVDDAKHPEYRSYGDEDPIADEEDDYTAPILAPDEAQKDTHPYPQQPAIRPRRASNYESEESLSRPTSRSLMHHNNTSQPEIRNTPLEDVEEYEPLFPEDGKEKKEKPPTEPADENRQSHHFPSKDIWEDAPSSVHYTATVSTPEPAQTEHHRTRSSGHHADRPITPAHAFAQHQEALAEREAKRRSSGNNDFLPWSEAKPMWVPNPAHLKVERTSSGPRFPSRDIWEDAPESQLHQTVISSPEEEEERKEEEGKKPEVPSQPAKRSSDSSERPAIPTRPKPKQASSDDAKPRPPVSDKPKPQIPARPTKSSSGEAKEKPPVPSRPVGGKIAALQAGFMSDLNQRLKIGPQIHKKEEPSEKEPAEEKQKVPLSDARKGRARGPQRRAPAKSPAPPAEPAKPSAPVLSISLPQSSWSIDPEEGSVVVGGAEKAEEQQPPTQGPTGEDAPKSEPKSLPEPVEPTKTEAAEPAEPPADATEKTEEAAEEPKTEDKKELTLARNMAGEALLEATVEKPEAEDKVHDGDEVEVVDTKDEVKT</sequence>
<accession>A0A086T987</accession>
<reference evidence="3" key="1">
    <citation type="journal article" date="2014" name="Genome Announc.">
        <title>Genome sequence and annotation of Acremonium chrysogenum, producer of the beta-lactam antibiotic cephalosporin C.</title>
        <authorList>
            <person name="Terfehr D."/>
            <person name="Dahlmann T.A."/>
            <person name="Specht T."/>
            <person name="Zadra I."/>
            <person name="Kuernsteiner H."/>
            <person name="Kueck U."/>
        </authorList>
    </citation>
    <scope>NUCLEOTIDE SEQUENCE [LARGE SCALE GENOMIC DNA]</scope>
    <source>
        <strain evidence="3">ATCC 11550 / CBS 779.69 / DSM 880 / IAM 14645 / JCM 23072 / IMI 49137</strain>
    </source>
</reference>
<feature type="compositionally biased region" description="Polar residues" evidence="1">
    <location>
        <begin position="518"/>
        <end position="529"/>
    </location>
</feature>
<dbReference type="Pfam" id="PF11489">
    <property type="entry name" value="Aim21"/>
    <property type="match status" value="1"/>
</dbReference>
<dbReference type="STRING" id="857340.A0A086T987"/>
<feature type="compositionally biased region" description="Basic residues" evidence="1">
    <location>
        <begin position="761"/>
        <end position="771"/>
    </location>
</feature>
<feature type="compositionally biased region" description="Basic and acidic residues" evidence="1">
    <location>
        <begin position="268"/>
        <end position="295"/>
    </location>
</feature>
<dbReference type="Proteomes" id="UP000029964">
    <property type="component" value="Unassembled WGS sequence"/>
</dbReference>
<feature type="region of interest" description="Disordered" evidence="1">
    <location>
        <begin position="1"/>
        <end position="920"/>
    </location>
</feature>
<protein>
    <recommendedName>
        <fullName evidence="4">Altered inheritance of mitochondria protein 21</fullName>
    </recommendedName>
</protein>
<dbReference type="HOGENOM" id="CLU_009400_1_0_1"/>
<feature type="compositionally biased region" description="Basic and acidic residues" evidence="1">
    <location>
        <begin position="893"/>
        <end position="920"/>
    </location>
</feature>
<dbReference type="InterPro" id="IPR021582">
    <property type="entry name" value="Aim21"/>
</dbReference>
<feature type="compositionally biased region" description="Basic and acidic residues" evidence="1">
    <location>
        <begin position="482"/>
        <end position="511"/>
    </location>
</feature>
<feature type="compositionally biased region" description="Acidic residues" evidence="1">
    <location>
        <begin position="398"/>
        <end position="409"/>
    </location>
</feature>
<evidence type="ECO:0008006" key="4">
    <source>
        <dbReference type="Google" id="ProtNLM"/>
    </source>
</evidence>
<keyword evidence="3" id="KW-1185">Reference proteome</keyword>
<evidence type="ECO:0000313" key="3">
    <source>
        <dbReference type="Proteomes" id="UP000029964"/>
    </source>
</evidence>
<proteinExistence type="predicted"/>
<feature type="compositionally biased region" description="Polar residues" evidence="1">
    <location>
        <begin position="447"/>
        <end position="465"/>
    </location>
</feature>
<feature type="compositionally biased region" description="Basic and acidic residues" evidence="1">
    <location>
        <begin position="669"/>
        <end position="684"/>
    </location>
</feature>
<gene>
    <name evidence="2" type="ORF">ACRE_032410</name>
</gene>
<comment type="caution">
    <text evidence="2">The sequence shown here is derived from an EMBL/GenBank/DDBJ whole genome shotgun (WGS) entry which is preliminary data.</text>
</comment>
<name>A0A086T987_HAPC1</name>
<feature type="compositionally biased region" description="Polar residues" evidence="1">
    <location>
        <begin position="1"/>
        <end position="10"/>
    </location>
</feature>
<organism evidence="2 3">
    <name type="scientific">Hapsidospora chrysogenum (strain ATCC 11550 / CBS 779.69 / DSM 880 / IAM 14645 / JCM 23072 / IMI 49137)</name>
    <name type="common">Acremonium chrysogenum</name>
    <dbReference type="NCBI Taxonomy" id="857340"/>
    <lineage>
        <taxon>Eukaryota</taxon>
        <taxon>Fungi</taxon>
        <taxon>Dikarya</taxon>
        <taxon>Ascomycota</taxon>
        <taxon>Pezizomycotina</taxon>
        <taxon>Sordariomycetes</taxon>
        <taxon>Hypocreomycetidae</taxon>
        <taxon>Hypocreales</taxon>
        <taxon>Bionectriaceae</taxon>
        <taxon>Hapsidospora</taxon>
    </lineage>
</organism>
<feature type="compositionally biased region" description="Basic and acidic residues" evidence="1">
    <location>
        <begin position="829"/>
        <end position="849"/>
    </location>
</feature>
<evidence type="ECO:0000256" key="1">
    <source>
        <dbReference type="SAM" id="MobiDB-lite"/>
    </source>
</evidence>
<feature type="compositionally biased region" description="Basic and acidic residues" evidence="1">
    <location>
        <begin position="736"/>
        <end position="760"/>
    </location>
</feature>
<dbReference type="OrthoDB" id="5386574at2759"/>